<evidence type="ECO:0000313" key="2">
    <source>
        <dbReference type="EMBL" id="MBE9191879.1"/>
    </source>
</evidence>
<feature type="region of interest" description="Disordered" evidence="1">
    <location>
        <begin position="1"/>
        <end position="26"/>
    </location>
</feature>
<dbReference type="Proteomes" id="UP000651156">
    <property type="component" value="Unassembled WGS sequence"/>
</dbReference>
<organism evidence="2 3">
    <name type="scientific">Gloeocapsopsis crepidinum LEGE 06123</name>
    <dbReference type="NCBI Taxonomy" id="588587"/>
    <lineage>
        <taxon>Bacteria</taxon>
        <taxon>Bacillati</taxon>
        <taxon>Cyanobacteriota</taxon>
        <taxon>Cyanophyceae</taxon>
        <taxon>Oscillatoriophycideae</taxon>
        <taxon>Chroococcales</taxon>
        <taxon>Chroococcaceae</taxon>
        <taxon>Gloeocapsopsis</taxon>
    </lineage>
</organism>
<dbReference type="RefSeq" id="WP_193933141.1">
    <property type="nucleotide sequence ID" value="NZ_CAWPMZ010000074.1"/>
</dbReference>
<accession>A0ABR9UU99</accession>
<evidence type="ECO:0000256" key="1">
    <source>
        <dbReference type="SAM" id="MobiDB-lite"/>
    </source>
</evidence>
<proteinExistence type="predicted"/>
<gene>
    <name evidence="2" type="ORF">IQ230_16280</name>
</gene>
<keyword evidence="3" id="KW-1185">Reference proteome</keyword>
<protein>
    <submittedName>
        <fullName evidence="2">Uncharacterized protein</fullName>
    </submittedName>
</protein>
<name>A0ABR9UU99_9CHRO</name>
<feature type="compositionally biased region" description="Basic and acidic residues" evidence="1">
    <location>
        <begin position="1"/>
        <end position="12"/>
    </location>
</feature>
<dbReference type="EMBL" id="JADEWN010000041">
    <property type="protein sequence ID" value="MBE9191879.1"/>
    <property type="molecule type" value="Genomic_DNA"/>
</dbReference>
<sequence length="99" mass="11136">MRYRDKASEPKELPPQAEQVSDREEREITERFRSSTIVVCKAIWLESELRRSVSTLAWSGLAAGLSMEFSLIGHGLLIANLPDQPCYKPRSSCLIKLGS</sequence>
<evidence type="ECO:0000313" key="3">
    <source>
        <dbReference type="Proteomes" id="UP000651156"/>
    </source>
</evidence>
<reference evidence="2 3" key="1">
    <citation type="submission" date="2020-10" db="EMBL/GenBank/DDBJ databases">
        <authorList>
            <person name="Castelo-Branco R."/>
            <person name="Eusebio N."/>
            <person name="Adriana R."/>
            <person name="Vieira A."/>
            <person name="Brugerolle De Fraissinette N."/>
            <person name="Rezende De Castro R."/>
            <person name="Schneider M.P."/>
            <person name="Vasconcelos V."/>
            <person name="Leao P.N."/>
        </authorList>
    </citation>
    <scope>NUCLEOTIDE SEQUENCE [LARGE SCALE GENOMIC DNA]</scope>
    <source>
        <strain evidence="2 3">LEGE 06123</strain>
    </source>
</reference>
<comment type="caution">
    <text evidence="2">The sequence shown here is derived from an EMBL/GenBank/DDBJ whole genome shotgun (WGS) entry which is preliminary data.</text>
</comment>